<dbReference type="Gene3D" id="2.60.120.260">
    <property type="entry name" value="Galactose-binding domain-like"/>
    <property type="match status" value="1"/>
</dbReference>
<dbReference type="InterPro" id="IPR001322">
    <property type="entry name" value="Lamin_tail_dom"/>
</dbReference>
<keyword evidence="3" id="KW-0167">Capsid protein</keyword>
<dbReference type="PROSITE" id="PS51841">
    <property type="entry name" value="LTD"/>
    <property type="match status" value="3"/>
</dbReference>
<feature type="domain" description="LTD" evidence="2">
    <location>
        <begin position="1236"/>
        <end position="1386"/>
    </location>
</feature>
<dbReference type="OrthoDB" id="219915at2"/>
<gene>
    <name evidence="3" type="primary">cotH</name>
    <name evidence="3" type="ORF">STSP2_01030</name>
</gene>
<organism evidence="3 4">
    <name type="scientific">Anaerohalosphaera lusitana</name>
    <dbReference type="NCBI Taxonomy" id="1936003"/>
    <lineage>
        <taxon>Bacteria</taxon>
        <taxon>Pseudomonadati</taxon>
        <taxon>Planctomycetota</taxon>
        <taxon>Phycisphaerae</taxon>
        <taxon>Sedimentisphaerales</taxon>
        <taxon>Anaerohalosphaeraceae</taxon>
        <taxon>Anaerohalosphaera</taxon>
    </lineage>
</organism>
<dbReference type="KEGG" id="alus:STSP2_01030"/>
<keyword evidence="4" id="KW-1185">Reference proteome</keyword>
<dbReference type="InterPro" id="IPR014867">
    <property type="entry name" value="Spore_coat_CotH_CotH2/3/7"/>
</dbReference>
<dbReference type="Gene3D" id="2.60.40.1260">
    <property type="entry name" value="Lamin Tail domain"/>
    <property type="match status" value="2"/>
</dbReference>
<dbReference type="PANTHER" id="PTHR40050:SF1">
    <property type="entry name" value="INNER SPORE COAT PROTEIN H"/>
    <property type="match status" value="1"/>
</dbReference>
<accession>A0A1U9NJG1</accession>
<dbReference type="InterPro" id="IPR036439">
    <property type="entry name" value="Dockerin_dom_sf"/>
</dbReference>
<proteinExistence type="predicted"/>
<evidence type="ECO:0000313" key="3">
    <source>
        <dbReference type="EMBL" id="AQT67878.1"/>
    </source>
</evidence>
<dbReference type="STRING" id="1936003.STSP2_01030"/>
<dbReference type="Pfam" id="PF00932">
    <property type="entry name" value="LTD"/>
    <property type="match status" value="5"/>
</dbReference>
<dbReference type="GO" id="GO:0000272">
    <property type="term" value="P:polysaccharide catabolic process"/>
    <property type="evidence" value="ECO:0007669"/>
    <property type="project" value="InterPro"/>
</dbReference>
<dbReference type="InterPro" id="IPR036415">
    <property type="entry name" value="Lamin_tail_dom_sf"/>
</dbReference>
<dbReference type="Gene3D" id="1.10.1330.10">
    <property type="entry name" value="Dockerin domain"/>
    <property type="match status" value="1"/>
</dbReference>
<evidence type="ECO:0000259" key="2">
    <source>
        <dbReference type="PROSITE" id="PS51841"/>
    </source>
</evidence>
<feature type="domain" description="LTD" evidence="2">
    <location>
        <begin position="82"/>
        <end position="202"/>
    </location>
</feature>
<evidence type="ECO:0000256" key="1">
    <source>
        <dbReference type="SAM" id="MobiDB-lite"/>
    </source>
</evidence>
<sequence length="1570" mass="175324">MTKKTTEEVLKPQTGCRLLTPLFVVLFLVQTARASDLTGDLFVDISDLRIMADNWLSPSPSPADLTGDGSTDYSDLALLAGSWLDHSATVLISEFMAYNRDSITDIDGDTSDWIELYNPMPQNINLKGWYLTDDSSDLTKWRLPSLEIPSDSFAVIFASGKDRSDPDAELHTNFALDSQGEFLALVKPDGTTIAHQYETYPNQYFDISYGLGNVSAHTYDEILMDTDHIAFAKIPMDDSMGDSWTNPGFQTFGWLKGKAAIGYDYGSLIDLDVSDMRYSNQSVYVRIPFTVDQLTDLSKLILRLKYEDGIAVYLNGHQILSENAPETLTYNSGALENRPDSIAVEDEDFDITKYKDFLALGENVLAFQGLNVNLSSSDLLIYPKLIATYTNIGNSTDISQLYMSPPTPGAVNESGTLNPGPCITDVTENPSQPADDEDIVITAKVSPTKNSIAGVSLHYRINYAPKVQIDMVDDGSQYDQKALDGIYTAAIPASAAGHNDMVRWFVTATDSEGETSRAPLFPYPENSPEYYGTVITDASLQTQMPRIQWYVQDVAASESRSGTRGSVYYLGQFYDNIDIHIRGGSTAYAPKKHFKLKFNHGHKFEFDPDVDRVDEINLNSTYSDKTYIRQPLAFEMYDWVGSPGPESFPVRAERNGEFFGISIFIEEPEEELLEREGLDPDGALYKMYNTFKAGGWAEKKTREWEGRTDLDSFCTNINDLTGNELHNYIMDNVDLPRTLAYLVATILVHQNDHPHKNHYLYCDTDGSGEWFFMPWDHDLTWGSNWDGSSYHDTIYADDDQIPGKSTDVKPSHPFLGRSDAKEWNYHWNNLIDALLRDPIVKNMFRRRLRTCMDEFLKAPGTQYSERPIENRIDEMYSQMGPELQLDYEKWADPWTWGGQEGYPKDQTPAQAVDILKNDYLDVRRTHLFVTHNVDNAAAYSIPNSFSAEIPNSQPADLAISFGSYDFNPASANQDEEYIQLINPNDFYADISGWKLTGGIEHTFRKGTVIPASGSLYVSPNVRTFRQRATSPTGGEGLFVQGNYDGHLSSWGETVRLIDTNNSEAAILTYPPAPSDQQRFIRITEFMYHPTVGSGFNEEEFEYIELKNIGTQSVLLDGMKLTDGIYYTFPQDGNLTLGAGEYIIIAKNRQAFESRYDTSDLALAPGQYAGYLSNSGEKIKLEDTTNSTILEFDYSDNWYEITDGQGYSMTIRDEDSSPLQTWDDKDGWRPSVVPGGSPGYCDAGTLPPLDSIKINEILAHSHSDAPDWIELHNTTDEPINIGGWFISDKEAEPTRYRIALGTVIPAGGYLVLYEDQHFGNPSDPGCNTPFAFSENGETAYLRSASSHQPTGYVEQEDFGPSATGVSFGRYELSDGTHDFTAMRTQTPGQPNSYPAVGPIVISEIMYNPPDGGSYDNDEYEYIELTNVSGTTVVLQDYDADKMMHVPWKFTDGVEFTFPLGVSVAPGETILVVKNTSAFAERYSDVTTQIFGPFESDTNLSNGGEDLELAMPGDIDQAGERCYIRVERVDYDDDSPWPDPTDGDGSSLHRVDLNSYSNDVSNWTALTPSPGN</sequence>
<dbReference type="Proteomes" id="UP000189674">
    <property type="component" value="Chromosome"/>
</dbReference>
<protein>
    <submittedName>
        <fullName evidence="3">Inner spore coat protein H</fullName>
    </submittedName>
</protein>
<dbReference type="Pfam" id="PF08757">
    <property type="entry name" value="CotH"/>
    <property type="match status" value="1"/>
</dbReference>
<keyword evidence="3" id="KW-0946">Virion</keyword>
<evidence type="ECO:0000313" key="4">
    <source>
        <dbReference type="Proteomes" id="UP000189674"/>
    </source>
</evidence>
<dbReference type="EMBL" id="CP019791">
    <property type="protein sequence ID" value="AQT67878.1"/>
    <property type="molecule type" value="Genomic_DNA"/>
</dbReference>
<dbReference type="SUPFAM" id="SSF74853">
    <property type="entry name" value="Lamin A/C globular tail domain"/>
    <property type="match status" value="4"/>
</dbReference>
<name>A0A1U9NJG1_9BACT</name>
<feature type="region of interest" description="Disordered" evidence="1">
    <location>
        <begin position="1530"/>
        <end position="1549"/>
    </location>
</feature>
<reference evidence="4" key="1">
    <citation type="submission" date="2017-02" db="EMBL/GenBank/DDBJ databases">
        <title>Comparative genomics and description of representatives of a novel lineage of planctomycetes thriving in anoxic sediments.</title>
        <authorList>
            <person name="Spring S."/>
            <person name="Bunk B."/>
            <person name="Sproer C."/>
        </authorList>
    </citation>
    <scope>NUCLEOTIDE SEQUENCE [LARGE SCALE GENOMIC DNA]</scope>
    <source>
        <strain evidence="4">ST-NAGAB-D1</strain>
    </source>
</reference>
<dbReference type="PANTHER" id="PTHR40050">
    <property type="entry name" value="INNER SPORE COAT PROTEIN H"/>
    <property type="match status" value="1"/>
</dbReference>
<feature type="domain" description="LTD" evidence="2">
    <location>
        <begin position="1072"/>
        <end position="1212"/>
    </location>
</feature>